<evidence type="ECO:0000256" key="1">
    <source>
        <dbReference type="SAM" id="SignalP"/>
    </source>
</evidence>
<evidence type="ECO:0000313" key="3">
    <source>
        <dbReference type="Proteomes" id="UP001595712"/>
    </source>
</evidence>
<evidence type="ECO:0000313" key="2">
    <source>
        <dbReference type="EMBL" id="MFC3493344.1"/>
    </source>
</evidence>
<gene>
    <name evidence="2" type="ORF">ACFO8M_12700</name>
</gene>
<reference evidence="3" key="1">
    <citation type="journal article" date="2019" name="Int. J. Syst. Evol. Microbiol.">
        <title>The Global Catalogue of Microorganisms (GCM) 10K type strain sequencing project: providing services to taxonomists for standard genome sequencing and annotation.</title>
        <authorList>
            <consortium name="The Broad Institute Genomics Platform"/>
            <consortium name="The Broad Institute Genome Sequencing Center for Infectious Disease"/>
            <person name="Wu L."/>
            <person name="Ma J."/>
        </authorList>
    </citation>
    <scope>NUCLEOTIDE SEQUENCE [LARGE SCALE GENOMIC DNA]</scope>
    <source>
        <strain evidence="3">CGMCC 4.7396</strain>
    </source>
</reference>
<name>A0ABV7PXL5_9ACTN</name>
<keyword evidence="1" id="KW-0732">Signal</keyword>
<feature type="chain" id="PRO_5047067025" evidence="1">
    <location>
        <begin position="37"/>
        <end position="131"/>
    </location>
</feature>
<dbReference type="EMBL" id="JBHRWO010000010">
    <property type="protein sequence ID" value="MFC3493344.1"/>
    <property type="molecule type" value="Genomic_DNA"/>
</dbReference>
<accession>A0ABV7PXL5</accession>
<organism evidence="2 3">
    <name type="scientific">Glycomyces rhizosphaerae</name>
    <dbReference type="NCBI Taxonomy" id="2054422"/>
    <lineage>
        <taxon>Bacteria</taxon>
        <taxon>Bacillati</taxon>
        <taxon>Actinomycetota</taxon>
        <taxon>Actinomycetes</taxon>
        <taxon>Glycomycetales</taxon>
        <taxon>Glycomycetaceae</taxon>
        <taxon>Glycomyces</taxon>
    </lineage>
</organism>
<proteinExistence type="predicted"/>
<dbReference type="Proteomes" id="UP001595712">
    <property type="component" value="Unassembled WGS sequence"/>
</dbReference>
<sequence>MTMRLKGSLRRMSAVLAAFAVAFTISGLTLAGTASAAPSAPADEVGVTAGVSCSKGTGSSTEGNEVIRYAWAKCSDDFGGQFYRFRLLWSCSGESWERTTTWYRADGRTIVGACPAGKFVDSTRVITDYDA</sequence>
<comment type="caution">
    <text evidence="2">The sequence shown here is derived from an EMBL/GenBank/DDBJ whole genome shotgun (WGS) entry which is preliminary data.</text>
</comment>
<feature type="signal peptide" evidence="1">
    <location>
        <begin position="1"/>
        <end position="36"/>
    </location>
</feature>
<protein>
    <submittedName>
        <fullName evidence="2">Uncharacterized protein</fullName>
    </submittedName>
</protein>
<keyword evidence="3" id="KW-1185">Reference proteome</keyword>
<dbReference type="RefSeq" id="WP_387975545.1">
    <property type="nucleotide sequence ID" value="NZ_JBHRWO010000010.1"/>
</dbReference>